<protein>
    <recommendedName>
        <fullName evidence="6">RNA polymerase sigma factor</fullName>
    </recommendedName>
</protein>
<dbReference type="InterPro" id="IPR013324">
    <property type="entry name" value="RNA_pol_sigma_r3/r4-like"/>
</dbReference>
<comment type="caution">
    <text evidence="10">The sequence shown here is derived from an EMBL/GenBank/DDBJ whole genome shotgun (WGS) entry which is preliminary data.</text>
</comment>
<dbReference type="Gene3D" id="1.10.1740.10">
    <property type="match status" value="1"/>
</dbReference>
<name>A0ABP5J723_9ACTN</name>
<dbReference type="RefSeq" id="WP_027754361.1">
    <property type="nucleotide sequence ID" value="NZ_BAAAPF010000015.1"/>
</dbReference>
<feature type="domain" description="RNA polymerase sigma-70 region 2" evidence="8">
    <location>
        <begin position="24"/>
        <end position="92"/>
    </location>
</feature>
<dbReference type="InterPro" id="IPR007627">
    <property type="entry name" value="RNA_pol_sigma70_r2"/>
</dbReference>
<keyword evidence="3 6" id="KW-0731">Sigma factor</keyword>
<evidence type="ECO:0000256" key="4">
    <source>
        <dbReference type="ARBA" id="ARBA00023125"/>
    </source>
</evidence>
<dbReference type="InterPro" id="IPR007630">
    <property type="entry name" value="RNA_pol_sigma70_r4"/>
</dbReference>
<sequence length="182" mass="20201">MRDDAVVAAQRSKPTPDEELMRILYREHAGPLFGFVLRLVAGDRHRAEDVVQETLLRAWRHADELAAADGSVRPWLVTVARRIVIDGHRSRQARPHETDPAPLESVPAADDTDRVLRLMTLSDALGDLTPAHRAALVETYFKGRTANEAAEVLGVPAGTVRSRVFYALRSLRLSLEERGVVP</sequence>
<comment type="similarity">
    <text evidence="1 6">Belongs to the sigma-70 factor family. ECF subfamily.</text>
</comment>
<dbReference type="SUPFAM" id="SSF88946">
    <property type="entry name" value="Sigma2 domain of RNA polymerase sigma factors"/>
    <property type="match status" value="1"/>
</dbReference>
<evidence type="ECO:0000256" key="2">
    <source>
        <dbReference type="ARBA" id="ARBA00023015"/>
    </source>
</evidence>
<dbReference type="InterPro" id="IPR039425">
    <property type="entry name" value="RNA_pol_sigma-70-like"/>
</dbReference>
<dbReference type="Gene3D" id="1.10.10.10">
    <property type="entry name" value="Winged helix-like DNA-binding domain superfamily/Winged helix DNA-binding domain"/>
    <property type="match status" value="1"/>
</dbReference>
<proteinExistence type="inferred from homology"/>
<dbReference type="Pfam" id="PF04545">
    <property type="entry name" value="Sigma70_r4"/>
    <property type="match status" value="1"/>
</dbReference>
<dbReference type="Proteomes" id="UP001500443">
    <property type="component" value="Unassembled WGS sequence"/>
</dbReference>
<dbReference type="CDD" id="cd06171">
    <property type="entry name" value="Sigma70_r4"/>
    <property type="match status" value="1"/>
</dbReference>
<feature type="compositionally biased region" description="Basic and acidic residues" evidence="7">
    <location>
        <begin position="88"/>
        <end position="99"/>
    </location>
</feature>
<dbReference type="Pfam" id="PF04542">
    <property type="entry name" value="Sigma70_r2"/>
    <property type="match status" value="1"/>
</dbReference>
<evidence type="ECO:0000259" key="8">
    <source>
        <dbReference type="Pfam" id="PF04542"/>
    </source>
</evidence>
<keyword evidence="2 6" id="KW-0805">Transcription regulation</keyword>
<evidence type="ECO:0000259" key="9">
    <source>
        <dbReference type="Pfam" id="PF04545"/>
    </source>
</evidence>
<evidence type="ECO:0000313" key="10">
    <source>
        <dbReference type="EMBL" id="GAA2112423.1"/>
    </source>
</evidence>
<feature type="region of interest" description="Disordered" evidence="7">
    <location>
        <begin position="88"/>
        <end position="107"/>
    </location>
</feature>
<keyword evidence="5 6" id="KW-0804">Transcription</keyword>
<dbReference type="NCBIfam" id="NF007227">
    <property type="entry name" value="PRK09645.1"/>
    <property type="match status" value="1"/>
</dbReference>
<dbReference type="InterPro" id="IPR014284">
    <property type="entry name" value="RNA_pol_sigma-70_dom"/>
</dbReference>
<evidence type="ECO:0000256" key="5">
    <source>
        <dbReference type="ARBA" id="ARBA00023163"/>
    </source>
</evidence>
<evidence type="ECO:0000313" key="11">
    <source>
        <dbReference type="Proteomes" id="UP001500443"/>
    </source>
</evidence>
<dbReference type="PANTHER" id="PTHR43133:SF52">
    <property type="entry name" value="ECF RNA POLYMERASE SIGMA FACTOR SIGL"/>
    <property type="match status" value="1"/>
</dbReference>
<accession>A0ABP5J723</accession>
<evidence type="ECO:0000256" key="6">
    <source>
        <dbReference type="RuleBase" id="RU000716"/>
    </source>
</evidence>
<feature type="domain" description="RNA polymerase sigma-70 region 4" evidence="9">
    <location>
        <begin position="124"/>
        <end position="172"/>
    </location>
</feature>
<keyword evidence="4 6" id="KW-0238">DNA-binding</keyword>
<reference evidence="11" key="1">
    <citation type="journal article" date="2019" name="Int. J. Syst. Evol. Microbiol.">
        <title>The Global Catalogue of Microorganisms (GCM) 10K type strain sequencing project: providing services to taxonomists for standard genome sequencing and annotation.</title>
        <authorList>
            <consortium name="The Broad Institute Genomics Platform"/>
            <consortium name="The Broad Institute Genome Sequencing Center for Infectious Disease"/>
            <person name="Wu L."/>
            <person name="Ma J."/>
        </authorList>
    </citation>
    <scope>NUCLEOTIDE SEQUENCE [LARGE SCALE GENOMIC DNA]</scope>
    <source>
        <strain evidence="11">JCM 15481</strain>
    </source>
</reference>
<dbReference type="InterPro" id="IPR036388">
    <property type="entry name" value="WH-like_DNA-bd_sf"/>
</dbReference>
<dbReference type="PANTHER" id="PTHR43133">
    <property type="entry name" value="RNA POLYMERASE ECF-TYPE SIGMA FACTO"/>
    <property type="match status" value="1"/>
</dbReference>
<evidence type="ECO:0000256" key="3">
    <source>
        <dbReference type="ARBA" id="ARBA00023082"/>
    </source>
</evidence>
<dbReference type="NCBIfam" id="TIGR02937">
    <property type="entry name" value="sigma70-ECF"/>
    <property type="match status" value="1"/>
</dbReference>
<dbReference type="PROSITE" id="PS01063">
    <property type="entry name" value="SIGMA70_ECF"/>
    <property type="match status" value="1"/>
</dbReference>
<dbReference type="InterPro" id="IPR000838">
    <property type="entry name" value="RNA_pol_sigma70_ECF_CS"/>
</dbReference>
<keyword evidence="11" id="KW-1185">Reference proteome</keyword>
<dbReference type="InterPro" id="IPR013325">
    <property type="entry name" value="RNA_pol_sigma_r2"/>
</dbReference>
<gene>
    <name evidence="10" type="ORF">GCM10009802_10570</name>
</gene>
<organism evidence="10 11">
    <name type="scientific">Streptomyces synnematoformans</name>
    <dbReference type="NCBI Taxonomy" id="415721"/>
    <lineage>
        <taxon>Bacteria</taxon>
        <taxon>Bacillati</taxon>
        <taxon>Actinomycetota</taxon>
        <taxon>Actinomycetes</taxon>
        <taxon>Kitasatosporales</taxon>
        <taxon>Streptomycetaceae</taxon>
        <taxon>Streptomyces</taxon>
    </lineage>
</organism>
<evidence type="ECO:0000256" key="7">
    <source>
        <dbReference type="SAM" id="MobiDB-lite"/>
    </source>
</evidence>
<dbReference type="EMBL" id="BAAAPF010000015">
    <property type="protein sequence ID" value="GAA2112423.1"/>
    <property type="molecule type" value="Genomic_DNA"/>
</dbReference>
<evidence type="ECO:0000256" key="1">
    <source>
        <dbReference type="ARBA" id="ARBA00010641"/>
    </source>
</evidence>
<dbReference type="SUPFAM" id="SSF88659">
    <property type="entry name" value="Sigma3 and sigma4 domains of RNA polymerase sigma factors"/>
    <property type="match status" value="1"/>
</dbReference>